<dbReference type="InterPro" id="IPR012677">
    <property type="entry name" value="Nucleotide-bd_a/b_plait_sf"/>
</dbReference>
<dbReference type="EnsemblPlants" id="Pp3c17_19260V3.3">
    <property type="protein sequence ID" value="Pp3c17_19260V3.3"/>
    <property type="gene ID" value="Pp3c17_19260"/>
</dbReference>
<feature type="compositionally biased region" description="Basic and acidic residues" evidence="3">
    <location>
        <begin position="488"/>
        <end position="508"/>
    </location>
</feature>
<dbReference type="CDD" id="cd12394">
    <property type="entry name" value="RRM1_RBM34"/>
    <property type="match status" value="1"/>
</dbReference>
<dbReference type="PROSITE" id="PS50102">
    <property type="entry name" value="RRM"/>
    <property type="match status" value="2"/>
</dbReference>
<evidence type="ECO:0000313" key="6">
    <source>
        <dbReference type="EnsemblPlants" id="Pp3c17_19260V3.1"/>
    </source>
</evidence>
<dbReference type="Proteomes" id="UP000006727">
    <property type="component" value="Chromosome 17"/>
</dbReference>
<proteinExistence type="predicted"/>
<dbReference type="PANTHER" id="PTHR48024:SF55">
    <property type="entry name" value="RRM DOMAIN-CONTAINING PROTEIN"/>
    <property type="match status" value="1"/>
</dbReference>
<dbReference type="InterPro" id="IPR000504">
    <property type="entry name" value="RRM_dom"/>
</dbReference>
<sequence length="571" mass="62442">MGDGEGTEVFKNLFGGFSGSLSLFVNNPYKRENDSDAAGAISKSGVISSSRPESLKNGKESSGKEDAKKAVAELITDSGHEKKRKKKSKQENTVEDGNGTSDVPVLVESKKDKNLKKKKGVTALETETPIANLGDVSLNSTPNKHTKELSVASKEERPKRNVCDEEIVEDFEKFFRGVDVKKVKNETSVQGVVSEDPEIDSILHESLQEDTKKQSKRKFDDEDGILLPKKKKEKKTKQELEEEEEKLLRTIFVGNLPTTVKKKQIIREFSQFGKVASARLRSIALVDTKLPRKAAVITGQVNEKRTSQNAYVVFKEQASAKAALAHNMAEFLGKHIRVDMATAPRKDRTPGPDAASEYDRARSLFVGNVPFDVEEEDLYKAFATDNPELDVEAIRVPRDPQTSISKGFAFVLFKTKAGAHAALARKSTKIGERYLRVVRMGTQRPKSLSKPSGQDAGHFKRNTGASKRIPEGAASSGKKGPLPWEGARAAKSDGKPGKGAIGRHDPRRTSQGGANKTGDPGPKMRLTKRPAVLARKQAALFKAGKGPAPPKNVGAKRKNDKNRGRKAKKAK</sequence>
<evidence type="ECO:0000259" key="4">
    <source>
        <dbReference type="PROSITE" id="PS50102"/>
    </source>
</evidence>
<accession>A0A2K1J4K4</accession>
<evidence type="ECO:0000256" key="2">
    <source>
        <dbReference type="PROSITE-ProRule" id="PRU00176"/>
    </source>
</evidence>
<keyword evidence="7" id="KW-1185">Reference proteome</keyword>
<dbReference type="Gramene" id="Pp3c17_19260V3.1">
    <property type="protein sequence ID" value="Pp3c17_19260V3.1"/>
    <property type="gene ID" value="Pp3c17_19260"/>
</dbReference>
<feature type="region of interest" description="Disordered" evidence="3">
    <location>
        <begin position="133"/>
        <end position="160"/>
    </location>
</feature>
<dbReference type="EMBL" id="ABEU02000017">
    <property type="protein sequence ID" value="PNR36465.1"/>
    <property type="molecule type" value="Genomic_DNA"/>
</dbReference>
<evidence type="ECO:0000256" key="1">
    <source>
        <dbReference type="ARBA" id="ARBA00022884"/>
    </source>
</evidence>
<reference evidence="5 7" key="2">
    <citation type="journal article" date="2018" name="Plant J.">
        <title>The Physcomitrella patens chromosome-scale assembly reveals moss genome structure and evolution.</title>
        <authorList>
            <person name="Lang D."/>
            <person name="Ullrich K.K."/>
            <person name="Murat F."/>
            <person name="Fuchs J."/>
            <person name="Jenkins J."/>
            <person name="Haas F.B."/>
            <person name="Piednoel M."/>
            <person name="Gundlach H."/>
            <person name="Van Bel M."/>
            <person name="Meyberg R."/>
            <person name="Vives C."/>
            <person name="Morata J."/>
            <person name="Symeonidi A."/>
            <person name="Hiss M."/>
            <person name="Muchero W."/>
            <person name="Kamisugi Y."/>
            <person name="Saleh O."/>
            <person name="Blanc G."/>
            <person name="Decker E.L."/>
            <person name="van Gessel N."/>
            <person name="Grimwood J."/>
            <person name="Hayes R.D."/>
            <person name="Graham S.W."/>
            <person name="Gunter L.E."/>
            <person name="McDaniel S.F."/>
            <person name="Hoernstein S.N.W."/>
            <person name="Larsson A."/>
            <person name="Li F.W."/>
            <person name="Perroud P.F."/>
            <person name="Phillips J."/>
            <person name="Ranjan P."/>
            <person name="Rokshar D.S."/>
            <person name="Rothfels C.J."/>
            <person name="Schneider L."/>
            <person name="Shu S."/>
            <person name="Stevenson D.W."/>
            <person name="Thummler F."/>
            <person name="Tillich M."/>
            <person name="Villarreal Aguilar J.C."/>
            <person name="Widiez T."/>
            <person name="Wong G.K."/>
            <person name="Wymore A."/>
            <person name="Zhang Y."/>
            <person name="Zimmer A.D."/>
            <person name="Quatrano R.S."/>
            <person name="Mayer K.F.X."/>
            <person name="Goodstein D."/>
            <person name="Casacuberta J.M."/>
            <person name="Vandepoele K."/>
            <person name="Reski R."/>
            <person name="Cuming A.C."/>
            <person name="Tuskan G.A."/>
            <person name="Maumus F."/>
            <person name="Salse J."/>
            <person name="Schmutz J."/>
            <person name="Rensing S.A."/>
        </authorList>
    </citation>
    <scope>NUCLEOTIDE SEQUENCE [LARGE SCALE GENOMIC DNA]</scope>
    <source>
        <strain evidence="6 7">cv. Gransden 2004</strain>
    </source>
</reference>
<feature type="compositionally biased region" description="Basic and acidic residues" evidence="3">
    <location>
        <begin position="53"/>
        <end position="71"/>
    </location>
</feature>
<feature type="domain" description="RRM" evidence="4">
    <location>
        <begin position="362"/>
        <end position="445"/>
    </location>
</feature>
<reference evidence="5 7" key="1">
    <citation type="journal article" date="2008" name="Science">
        <title>The Physcomitrella genome reveals evolutionary insights into the conquest of land by plants.</title>
        <authorList>
            <person name="Rensing S."/>
            <person name="Lang D."/>
            <person name="Zimmer A."/>
            <person name="Terry A."/>
            <person name="Salamov A."/>
            <person name="Shapiro H."/>
            <person name="Nishiyama T."/>
            <person name="Perroud P.-F."/>
            <person name="Lindquist E."/>
            <person name="Kamisugi Y."/>
            <person name="Tanahashi T."/>
            <person name="Sakakibara K."/>
            <person name="Fujita T."/>
            <person name="Oishi K."/>
            <person name="Shin-I T."/>
            <person name="Kuroki Y."/>
            <person name="Toyoda A."/>
            <person name="Suzuki Y."/>
            <person name="Hashimoto A."/>
            <person name="Yamaguchi K."/>
            <person name="Sugano A."/>
            <person name="Kohara Y."/>
            <person name="Fujiyama A."/>
            <person name="Anterola A."/>
            <person name="Aoki S."/>
            <person name="Ashton N."/>
            <person name="Barbazuk W.B."/>
            <person name="Barker E."/>
            <person name="Bennetzen J."/>
            <person name="Bezanilla M."/>
            <person name="Blankenship R."/>
            <person name="Cho S.H."/>
            <person name="Dutcher S."/>
            <person name="Estelle M."/>
            <person name="Fawcett J.A."/>
            <person name="Gundlach H."/>
            <person name="Hanada K."/>
            <person name="Heyl A."/>
            <person name="Hicks K.A."/>
            <person name="Hugh J."/>
            <person name="Lohr M."/>
            <person name="Mayer K."/>
            <person name="Melkozernov A."/>
            <person name="Murata T."/>
            <person name="Nelson D."/>
            <person name="Pils B."/>
            <person name="Prigge M."/>
            <person name="Reiss B."/>
            <person name="Renner T."/>
            <person name="Rombauts S."/>
            <person name="Rushton P."/>
            <person name="Sanderfoot A."/>
            <person name="Schween G."/>
            <person name="Shiu S.-H."/>
            <person name="Stueber K."/>
            <person name="Theodoulou F.L."/>
            <person name="Tu H."/>
            <person name="Van de Peer Y."/>
            <person name="Verrier P.J."/>
            <person name="Waters E."/>
            <person name="Wood A."/>
            <person name="Yang L."/>
            <person name="Cove D."/>
            <person name="Cuming A."/>
            <person name="Hasebe M."/>
            <person name="Lucas S."/>
            <person name="Mishler D.B."/>
            <person name="Reski R."/>
            <person name="Grigoriev I."/>
            <person name="Quatrano R.S."/>
            <person name="Boore J.L."/>
        </authorList>
    </citation>
    <scope>NUCLEOTIDE SEQUENCE [LARGE SCALE GENOMIC DNA]</scope>
    <source>
        <strain evidence="6 7">cv. Gransden 2004</strain>
    </source>
</reference>
<keyword evidence="1 2" id="KW-0694">RNA-binding</keyword>
<feature type="domain" description="RRM" evidence="4">
    <location>
        <begin position="249"/>
        <end position="343"/>
    </location>
</feature>
<feature type="region of interest" description="Disordered" evidence="3">
    <location>
        <begin position="25"/>
        <end position="117"/>
    </location>
</feature>
<protein>
    <recommendedName>
        <fullName evidence="4">RRM domain-containing protein</fullName>
    </recommendedName>
</protein>
<dbReference type="KEGG" id="ppp:112294735"/>
<dbReference type="EnsemblPlants" id="Pp3c17_19260V3.1">
    <property type="protein sequence ID" value="Pp3c17_19260V3.1"/>
    <property type="gene ID" value="Pp3c17_19260"/>
</dbReference>
<dbReference type="RefSeq" id="XP_024401272.1">
    <property type="nucleotide sequence ID" value="XM_024545504.2"/>
</dbReference>
<dbReference type="EnsemblPlants" id="Pp3c17_19260V3.2">
    <property type="protein sequence ID" value="Pp3c17_19260V3.2"/>
    <property type="gene ID" value="Pp3c17_19260"/>
</dbReference>
<dbReference type="STRING" id="3218.A0A2K1J4K4"/>
<dbReference type="SMART" id="SM00360">
    <property type="entry name" value="RRM"/>
    <property type="match status" value="2"/>
</dbReference>
<dbReference type="FunCoup" id="A0A2K1J4K4">
    <property type="interactions" value="2101"/>
</dbReference>
<dbReference type="Gramene" id="Pp3c17_19260V3.3">
    <property type="protein sequence ID" value="Pp3c17_19260V3.3"/>
    <property type="gene ID" value="Pp3c17_19260"/>
</dbReference>
<feature type="region of interest" description="Disordered" evidence="3">
    <location>
        <begin position="441"/>
        <end position="571"/>
    </location>
</feature>
<dbReference type="SUPFAM" id="SSF54928">
    <property type="entry name" value="RNA-binding domain, RBD"/>
    <property type="match status" value="2"/>
</dbReference>
<dbReference type="Gramene" id="Pp3c17_19260V3.2">
    <property type="protein sequence ID" value="Pp3c17_19260V3.2"/>
    <property type="gene ID" value="Pp3c17_19260"/>
</dbReference>
<gene>
    <name evidence="6" type="primary">LOC112294735</name>
    <name evidence="5" type="ORF">PHYPA_022316</name>
</gene>
<dbReference type="InterPro" id="IPR035979">
    <property type="entry name" value="RBD_domain_sf"/>
</dbReference>
<organism evidence="5">
    <name type="scientific">Physcomitrium patens</name>
    <name type="common">Spreading-leaved earth moss</name>
    <name type="synonym">Physcomitrella patens</name>
    <dbReference type="NCBI Taxonomy" id="3218"/>
    <lineage>
        <taxon>Eukaryota</taxon>
        <taxon>Viridiplantae</taxon>
        <taxon>Streptophyta</taxon>
        <taxon>Embryophyta</taxon>
        <taxon>Bryophyta</taxon>
        <taxon>Bryophytina</taxon>
        <taxon>Bryopsida</taxon>
        <taxon>Funariidae</taxon>
        <taxon>Funariales</taxon>
        <taxon>Funariaceae</taxon>
        <taxon>Physcomitrium</taxon>
    </lineage>
</organism>
<evidence type="ECO:0000313" key="5">
    <source>
        <dbReference type="EMBL" id="PNR36465.1"/>
    </source>
</evidence>
<dbReference type="OrthoDB" id="442677at2759"/>
<dbReference type="GeneID" id="112294735"/>
<dbReference type="PANTHER" id="PTHR48024">
    <property type="entry name" value="GEO13361P1-RELATED"/>
    <property type="match status" value="1"/>
</dbReference>
<dbReference type="OMA" id="TPENTHK"/>
<dbReference type="GO" id="GO:0003723">
    <property type="term" value="F:RNA binding"/>
    <property type="evidence" value="ECO:0000318"/>
    <property type="project" value="GO_Central"/>
</dbReference>
<evidence type="ECO:0000256" key="3">
    <source>
        <dbReference type="SAM" id="MobiDB-lite"/>
    </source>
</evidence>
<dbReference type="GO" id="GO:0005730">
    <property type="term" value="C:nucleolus"/>
    <property type="evidence" value="ECO:0000318"/>
    <property type="project" value="GO_Central"/>
</dbReference>
<reference evidence="6" key="3">
    <citation type="submission" date="2020-12" db="UniProtKB">
        <authorList>
            <consortium name="EnsemblPlants"/>
        </authorList>
    </citation>
    <scope>IDENTIFICATION</scope>
</reference>
<evidence type="ECO:0000313" key="7">
    <source>
        <dbReference type="Proteomes" id="UP000006727"/>
    </source>
</evidence>
<dbReference type="Pfam" id="PF00076">
    <property type="entry name" value="RRM_1"/>
    <property type="match status" value="2"/>
</dbReference>
<feature type="compositionally biased region" description="Basic and acidic residues" evidence="3">
    <location>
        <begin position="145"/>
        <end position="160"/>
    </location>
</feature>
<feature type="compositionally biased region" description="Basic residues" evidence="3">
    <location>
        <begin position="554"/>
        <end position="571"/>
    </location>
</feature>
<dbReference type="AlphaFoldDB" id="A0A2K1J4K4"/>
<dbReference type="InterPro" id="IPR050886">
    <property type="entry name" value="RNA-binding_reg"/>
</dbReference>
<dbReference type="PaxDb" id="3218-PP1S65_156V6.1"/>
<dbReference type="Gene3D" id="3.30.70.330">
    <property type="match status" value="2"/>
</dbReference>
<name>A0A2K1J4K4_PHYPA</name>